<accession>A0A4Q4N1H2</accession>
<gene>
    <name evidence="1" type="ORF">AA0117_g11403</name>
</gene>
<reference evidence="2" key="1">
    <citation type="journal article" date="2019" name="bioRxiv">
        <title>Genomics, evolutionary history and diagnostics of the Alternaria alternata species group including apple and Asian pear pathotypes.</title>
        <authorList>
            <person name="Armitage A.D."/>
            <person name="Cockerton H.M."/>
            <person name="Sreenivasaprasad S."/>
            <person name="Woodhall J.W."/>
            <person name="Lane C.R."/>
            <person name="Harrison R.J."/>
            <person name="Clarkson J.P."/>
        </authorList>
    </citation>
    <scope>NUCLEOTIDE SEQUENCE [LARGE SCALE GENOMIC DNA]</scope>
    <source>
        <strain evidence="2">FERA 1177</strain>
    </source>
</reference>
<sequence>MSGAQQTFYKTELATVACVTIALPPRPKLFSVN</sequence>
<dbReference type="AlphaFoldDB" id="A0A4Q4N1H2"/>
<evidence type="ECO:0000313" key="1">
    <source>
        <dbReference type="EMBL" id="RYN68091.1"/>
    </source>
</evidence>
<dbReference type="Proteomes" id="UP000291422">
    <property type="component" value="Unassembled WGS sequence"/>
</dbReference>
<comment type="caution">
    <text evidence="1">The sequence shown here is derived from an EMBL/GenBank/DDBJ whole genome shotgun (WGS) entry which is preliminary data.</text>
</comment>
<organism evidence="1 2">
    <name type="scientific">Alternaria alternata</name>
    <name type="common">Alternaria rot fungus</name>
    <name type="synonym">Torula alternata</name>
    <dbReference type="NCBI Taxonomy" id="5599"/>
    <lineage>
        <taxon>Eukaryota</taxon>
        <taxon>Fungi</taxon>
        <taxon>Dikarya</taxon>
        <taxon>Ascomycota</taxon>
        <taxon>Pezizomycotina</taxon>
        <taxon>Dothideomycetes</taxon>
        <taxon>Pleosporomycetidae</taxon>
        <taxon>Pleosporales</taxon>
        <taxon>Pleosporineae</taxon>
        <taxon>Pleosporaceae</taxon>
        <taxon>Alternaria</taxon>
        <taxon>Alternaria sect. Alternaria</taxon>
        <taxon>Alternaria alternata complex</taxon>
    </lineage>
</organism>
<protein>
    <submittedName>
        <fullName evidence="1">Uncharacterized protein</fullName>
    </submittedName>
</protein>
<proteinExistence type="predicted"/>
<dbReference type="EMBL" id="PDXD01000051">
    <property type="protein sequence ID" value="RYN68091.1"/>
    <property type="molecule type" value="Genomic_DNA"/>
</dbReference>
<evidence type="ECO:0000313" key="2">
    <source>
        <dbReference type="Proteomes" id="UP000291422"/>
    </source>
</evidence>
<name>A0A4Q4N1H2_ALTAL</name>